<organism evidence="1 2">
    <name type="scientific">Neisseria lactamica ATCC 23970</name>
    <dbReference type="NCBI Taxonomy" id="546265"/>
    <lineage>
        <taxon>Bacteria</taxon>
        <taxon>Pseudomonadati</taxon>
        <taxon>Pseudomonadota</taxon>
        <taxon>Betaproteobacteria</taxon>
        <taxon>Neisseriales</taxon>
        <taxon>Neisseriaceae</taxon>
        <taxon>Neisseria</taxon>
    </lineage>
</organism>
<name>D0WAX5_NEILA</name>
<dbReference type="EMBL" id="ACEQ02000020">
    <property type="protein sequence ID" value="EEZ75248.1"/>
    <property type="molecule type" value="Genomic_DNA"/>
</dbReference>
<sequence>MRTIPDPSFKTAAAIFAIIHASAIPPQHKIMTLKTDLLPKINNEDYQRLILKHSAEFSEGEIRLLNEILEKFAFDVVQAQALAQAVMQQVRFDPNAYHIDSDDEDTTGICPHCINPPMPPLRDYLVWRETRG</sequence>
<accession>D0WAX5</accession>
<protein>
    <submittedName>
        <fullName evidence="1">Uncharacterized protein</fullName>
    </submittedName>
</protein>
<dbReference type="Proteomes" id="UP000003843">
    <property type="component" value="Unassembled WGS sequence"/>
</dbReference>
<evidence type="ECO:0000313" key="1">
    <source>
        <dbReference type="EMBL" id="EEZ75248.1"/>
    </source>
</evidence>
<reference evidence="1 2" key="1">
    <citation type="submission" date="2009-10" db="EMBL/GenBank/DDBJ databases">
        <authorList>
            <person name="Weinstock G."/>
            <person name="Sodergren E."/>
            <person name="Clifton S."/>
            <person name="Fulton L."/>
            <person name="Fulton B."/>
            <person name="Courtney L."/>
            <person name="Fronick C."/>
            <person name="Harrison M."/>
            <person name="Strong C."/>
            <person name="Farmer C."/>
            <person name="Delahaunty K."/>
            <person name="Markovic C."/>
            <person name="Hall O."/>
            <person name="Minx P."/>
            <person name="Tomlinson C."/>
            <person name="Mitreva M."/>
            <person name="Nelson J."/>
            <person name="Hou S."/>
            <person name="Wollam A."/>
            <person name="Pepin K.H."/>
            <person name="Johnson M."/>
            <person name="Bhonagiri V."/>
            <person name="Nash W.E."/>
            <person name="Warren W."/>
            <person name="Chinwalla A."/>
            <person name="Mardis E.R."/>
            <person name="Wilson R.K."/>
        </authorList>
    </citation>
    <scope>NUCLEOTIDE SEQUENCE [LARGE SCALE GENOMIC DNA]</scope>
    <source>
        <strain evidence="1 2">ATCC 23970</strain>
    </source>
</reference>
<dbReference type="AlphaFoldDB" id="D0WAX5"/>
<comment type="caution">
    <text evidence="1">The sequence shown here is derived from an EMBL/GenBank/DDBJ whole genome shotgun (WGS) entry which is preliminary data.</text>
</comment>
<proteinExistence type="predicted"/>
<evidence type="ECO:0000313" key="2">
    <source>
        <dbReference type="Proteomes" id="UP000003843"/>
    </source>
</evidence>
<gene>
    <name evidence="1" type="ORF">NEILACOT_04698</name>
</gene>